<feature type="region of interest" description="Disordered" evidence="1">
    <location>
        <begin position="79"/>
        <end position="99"/>
    </location>
</feature>
<proteinExistence type="predicted"/>
<name>A0ABN8ZF43_RANTA</name>
<protein>
    <submittedName>
        <fullName evidence="2">Uncharacterized protein</fullName>
    </submittedName>
</protein>
<evidence type="ECO:0000313" key="3">
    <source>
        <dbReference type="Proteomes" id="UP001176941"/>
    </source>
</evidence>
<evidence type="ECO:0000313" key="2">
    <source>
        <dbReference type="EMBL" id="CAI9172100.1"/>
    </source>
</evidence>
<organism evidence="2 3">
    <name type="scientific">Rangifer tarandus platyrhynchus</name>
    <name type="common">Svalbard reindeer</name>
    <dbReference type="NCBI Taxonomy" id="3082113"/>
    <lineage>
        <taxon>Eukaryota</taxon>
        <taxon>Metazoa</taxon>
        <taxon>Chordata</taxon>
        <taxon>Craniata</taxon>
        <taxon>Vertebrata</taxon>
        <taxon>Euteleostomi</taxon>
        <taxon>Mammalia</taxon>
        <taxon>Eutheria</taxon>
        <taxon>Laurasiatheria</taxon>
        <taxon>Artiodactyla</taxon>
        <taxon>Ruminantia</taxon>
        <taxon>Pecora</taxon>
        <taxon>Cervidae</taxon>
        <taxon>Odocoileinae</taxon>
        <taxon>Rangifer</taxon>
    </lineage>
</organism>
<sequence>MKGMISVSLDSCIFSYRSGSLVTKLCPTLVTLCTIASQVPLSMGFPRQAYWNGLPFPSPGDLLNPGTEPKSPAWQVDALPLSHLGSPPKQKSAKSLNLG</sequence>
<keyword evidence="3" id="KW-1185">Reference proteome</keyword>
<gene>
    <name evidence="2" type="ORF">MRATA1EN1_LOCUS21062</name>
</gene>
<evidence type="ECO:0000256" key="1">
    <source>
        <dbReference type="SAM" id="MobiDB-lite"/>
    </source>
</evidence>
<dbReference type="Proteomes" id="UP001176941">
    <property type="component" value="Chromosome 32"/>
</dbReference>
<accession>A0ABN8ZF43</accession>
<reference evidence="2" key="1">
    <citation type="submission" date="2023-04" db="EMBL/GenBank/DDBJ databases">
        <authorList>
            <consortium name="ELIXIR-Norway"/>
        </authorList>
    </citation>
    <scope>NUCLEOTIDE SEQUENCE [LARGE SCALE GENOMIC DNA]</scope>
</reference>
<dbReference type="EMBL" id="OX459968">
    <property type="protein sequence ID" value="CAI9172100.1"/>
    <property type="molecule type" value="Genomic_DNA"/>
</dbReference>